<name>A0A8D8CHE4_CULPI</name>
<evidence type="ECO:0000313" key="7">
    <source>
        <dbReference type="EMBL" id="CAG6494075.1"/>
    </source>
</evidence>
<keyword evidence="1" id="KW-0479">Metal-binding</keyword>
<accession>A0A8D8CHE4</accession>
<dbReference type="GO" id="GO:0003677">
    <property type="term" value="F:DNA binding"/>
    <property type="evidence" value="ECO:0007669"/>
    <property type="project" value="UniProtKB-UniRule"/>
</dbReference>
<proteinExistence type="predicted"/>
<dbReference type="InterPro" id="IPR006612">
    <property type="entry name" value="THAP_Znf"/>
</dbReference>
<dbReference type="GO" id="GO:0008270">
    <property type="term" value="F:zinc ion binding"/>
    <property type="evidence" value="ECO:0007669"/>
    <property type="project" value="UniProtKB-KW"/>
</dbReference>
<dbReference type="Pfam" id="PF05485">
    <property type="entry name" value="THAP"/>
    <property type="match status" value="1"/>
</dbReference>
<dbReference type="SUPFAM" id="SSF57716">
    <property type="entry name" value="Glucocorticoid receptor-like (DNA-binding domain)"/>
    <property type="match status" value="1"/>
</dbReference>
<evidence type="ECO:0000256" key="1">
    <source>
        <dbReference type="ARBA" id="ARBA00022723"/>
    </source>
</evidence>
<reference evidence="7" key="1">
    <citation type="submission" date="2021-05" db="EMBL/GenBank/DDBJ databases">
        <authorList>
            <person name="Alioto T."/>
            <person name="Alioto T."/>
            <person name="Gomez Garrido J."/>
        </authorList>
    </citation>
    <scope>NUCLEOTIDE SEQUENCE</scope>
</reference>
<evidence type="ECO:0000259" key="6">
    <source>
        <dbReference type="PROSITE" id="PS50950"/>
    </source>
</evidence>
<keyword evidence="3" id="KW-0862">Zinc</keyword>
<evidence type="ECO:0000256" key="4">
    <source>
        <dbReference type="ARBA" id="ARBA00023125"/>
    </source>
</evidence>
<protein>
    <submittedName>
        <fullName evidence="7">(northern house mosquito) hypothetical protein</fullName>
    </submittedName>
</protein>
<keyword evidence="2 5" id="KW-0863">Zinc-finger</keyword>
<evidence type="ECO:0000256" key="3">
    <source>
        <dbReference type="ARBA" id="ARBA00022833"/>
    </source>
</evidence>
<dbReference type="PROSITE" id="PS50950">
    <property type="entry name" value="ZF_THAP"/>
    <property type="match status" value="1"/>
</dbReference>
<evidence type="ECO:0000256" key="2">
    <source>
        <dbReference type="ARBA" id="ARBA00022771"/>
    </source>
</evidence>
<keyword evidence="4 5" id="KW-0238">DNA-binding</keyword>
<sequence length="122" mass="13774">MGRKCEVSTSSSSNNEAKRNGASFIKFPLDPAISQQWVEFCDSEKLSHTYRAQRGRALIYRKICSVHFAEEDFRSRGRPERGHRFGTIPRIVGCSFLPSHVAQAETSRFVGEDFRHQGPGQG</sequence>
<dbReference type="EMBL" id="HBUE01124631">
    <property type="protein sequence ID" value="CAG6494075.1"/>
    <property type="molecule type" value="Transcribed_RNA"/>
</dbReference>
<evidence type="ECO:0000256" key="5">
    <source>
        <dbReference type="PROSITE-ProRule" id="PRU00309"/>
    </source>
</evidence>
<organism evidence="7">
    <name type="scientific">Culex pipiens</name>
    <name type="common">House mosquito</name>
    <dbReference type="NCBI Taxonomy" id="7175"/>
    <lineage>
        <taxon>Eukaryota</taxon>
        <taxon>Metazoa</taxon>
        <taxon>Ecdysozoa</taxon>
        <taxon>Arthropoda</taxon>
        <taxon>Hexapoda</taxon>
        <taxon>Insecta</taxon>
        <taxon>Pterygota</taxon>
        <taxon>Neoptera</taxon>
        <taxon>Endopterygota</taxon>
        <taxon>Diptera</taxon>
        <taxon>Nematocera</taxon>
        <taxon>Culicoidea</taxon>
        <taxon>Culicidae</taxon>
        <taxon>Culicinae</taxon>
        <taxon>Culicini</taxon>
        <taxon>Culex</taxon>
        <taxon>Culex</taxon>
    </lineage>
</organism>
<feature type="domain" description="THAP-type" evidence="6">
    <location>
        <begin position="1"/>
        <end position="92"/>
    </location>
</feature>
<dbReference type="AlphaFoldDB" id="A0A8D8CHE4"/>